<keyword evidence="2" id="KW-0378">Hydrolase</keyword>
<evidence type="ECO:0000259" key="1">
    <source>
        <dbReference type="Pfam" id="PF00144"/>
    </source>
</evidence>
<evidence type="ECO:0000313" key="2">
    <source>
        <dbReference type="EMBL" id="NER13155.1"/>
    </source>
</evidence>
<dbReference type="InterPro" id="IPR001466">
    <property type="entry name" value="Beta-lactam-related"/>
</dbReference>
<accession>A0A6P0UIM7</accession>
<reference evidence="2 3" key="1">
    <citation type="submission" date="2020-01" db="EMBL/GenBank/DDBJ databases">
        <title>Leptobacterium flavescens.</title>
        <authorList>
            <person name="Wang G."/>
        </authorList>
    </citation>
    <scope>NUCLEOTIDE SEQUENCE [LARGE SCALE GENOMIC DNA]</scope>
    <source>
        <strain evidence="2 3">KCTC 22160</strain>
    </source>
</reference>
<proteinExistence type="predicted"/>
<protein>
    <submittedName>
        <fullName evidence="2">Serine hydrolase</fullName>
    </submittedName>
</protein>
<evidence type="ECO:0000313" key="3">
    <source>
        <dbReference type="Proteomes" id="UP000468581"/>
    </source>
</evidence>
<dbReference type="EMBL" id="JAABOO010000001">
    <property type="protein sequence ID" value="NER13155.1"/>
    <property type="molecule type" value="Genomic_DNA"/>
</dbReference>
<organism evidence="2 3">
    <name type="scientific">Leptobacterium flavescens</name>
    <dbReference type="NCBI Taxonomy" id="472055"/>
    <lineage>
        <taxon>Bacteria</taxon>
        <taxon>Pseudomonadati</taxon>
        <taxon>Bacteroidota</taxon>
        <taxon>Flavobacteriia</taxon>
        <taxon>Flavobacteriales</taxon>
        <taxon>Flavobacteriaceae</taxon>
        <taxon>Leptobacterium</taxon>
    </lineage>
</organism>
<dbReference type="PANTHER" id="PTHR43283:SF7">
    <property type="entry name" value="BETA-LACTAMASE-RELATED DOMAIN-CONTAINING PROTEIN"/>
    <property type="match status" value="1"/>
</dbReference>
<dbReference type="Proteomes" id="UP000468581">
    <property type="component" value="Unassembled WGS sequence"/>
</dbReference>
<keyword evidence="3" id="KW-1185">Reference proteome</keyword>
<dbReference type="RefSeq" id="WP_163606153.1">
    <property type="nucleotide sequence ID" value="NZ_JAABOO010000001.1"/>
</dbReference>
<dbReference type="AlphaFoldDB" id="A0A6P0UIM7"/>
<dbReference type="Gene3D" id="3.40.710.10">
    <property type="entry name" value="DD-peptidase/beta-lactamase superfamily"/>
    <property type="match status" value="1"/>
</dbReference>
<gene>
    <name evidence="2" type="ORF">GWK08_06875</name>
</gene>
<dbReference type="InterPro" id="IPR012338">
    <property type="entry name" value="Beta-lactam/transpept-like"/>
</dbReference>
<sequence length="446" mass="50160">MKKLKWILLILLAALGVGVILNYPKLNIISGYSAKNMSSSVFVAERSFDVIDSIDNGFAPVNIAADEIDLNGKSASASVYGFKKRTAVYREGLGSVLINDDFDPEKPYLKPRRSHENASLSYPYGDAEQQDTLFGNLDYTKLRTAVSNAFGTSNPNQQTRAVVVVYKDQIVAEQYASGFSKNTRILGWSMTKSIVSTLYGILQHQNRIDVQDPAPVDAWKNDERAGISLHNLLQMNSGLEWEEDYTKISDVTRMLFLEENMASVQERKKAKYEPNTHWNYSSGTTNLLSGILRKQFSSHQEYLDFAYSALLDKIGMHSSLIETDMAGNYVGSSYGWATPRDWAKFGLLYLHKGNWNGMQLFSPEWVDYVVQPTPTSEERYGAQFWLNAGGYLPDVPKSIYYADGYQGQRVFIIPSHDMVVVRMGLDTESYDFNGFLKEILAAVGKE</sequence>
<dbReference type="GO" id="GO:0016787">
    <property type="term" value="F:hydrolase activity"/>
    <property type="evidence" value="ECO:0007669"/>
    <property type="project" value="UniProtKB-KW"/>
</dbReference>
<name>A0A6P0UIM7_9FLAO</name>
<comment type="caution">
    <text evidence="2">The sequence shown here is derived from an EMBL/GenBank/DDBJ whole genome shotgun (WGS) entry which is preliminary data.</text>
</comment>
<dbReference type="SUPFAM" id="SSF56601">
    <property type="entry name" value="beta-lactamase/transpeptidase-like"/>
    <property type="match status" value="1"/>
</dbReference>
<dbReference type="InterPro" id="IPR050789">
    <property type="entry name" value="Diverse_Enzym_Activities"/>
</dbReference>
<dbReference type="PANTHER" id="PTHR43283">
    <property type="entry name" value="BETA-LACTAMASE-RELATED"/>
    <property type="match status" value="1"/>
</dbReference>
<dbReference type="Pfam" id="PF00144">
    <property type="entry name" value="Beta-lactamase"/>
    <property type="match status" value="1"/>
</dbReference>
<feature type="domain" description="Beta-lactamase-related" evidence="1">
    <location>
        <begin position="161"/>
        <end position="423"/>
    </location>
</feature>